<name>A0A7I7UC06_MYCPF</name>
<accession>A0A7I7UC06</accession>
<dbReference type="AlphaFoldDB" id="A0A7I7UC06"/>
<evidence type="ECO:0000313" key="3">
    <source>
        <dbReference type="Proteomes" id="UP000466554"/>
    </source>
</evidence>
<sequence>MNHDADIVEVSDPRDMTIDDPPAPTPHFQVLKGEPTLEELAALVTVLAGAGGGAPADPGPQELNLWGHPVDKLRYDVTSWQRTTLWERTHMRH</sequence>
<organism evidence="2 3">
    <name type="scientific">Mycolicibacterium parafortuitum</name>
    <name type="common">Mycobacterium parafortuitum</name>
    <dbReference type="NCBI Taxonomy" id="39692"/>
    <lineage>
        <taxon>Bacteria</taxon>
        <taxon>Bacillati</taxon>
        <taxon>Actinomycetota</taxon>
        <taxon>Actinomycetes</taxon>
        <taxon>Mycobacteriales</taxon>
        <taxon>Mycobacteriaceae</taxon>
        <taxon>Mycolicibacterium</taxon>
    </lineage>
</organism>
<dbReference type="Pfam" id="PF13822">
    <property type="entry name" value="ACC_epsilon"/>
    <property type="match status" value="1"/>
</dbReference>
<dbReference type="GO" id="GO:0004658">
    <property type="term" value="F:propionyl-CoA carboxylase activity"/>
    <property type="evidence" value="ECO:0007669"/>
    <property type="project" value="InterPro"/>
</dbReference>
<protein>
    <recommendedName>
        <fullName evidence="4">Acyl-CoA carboxylase subunit epsilon</fullName>
    </recommendedName>
</protein>
<evidence type="ECO:0000256" key="1">
    <source>
        <dbReference type="SAM" id="MobiDB-lite"/>
    </source>
</evidence>
<gene>
    <name evidence="2" type="ORF">MPRF_56840</name>
</gene>
<feature type="region of interest" description="Disordered" evidence="1">
    <location>
        <begin position="1"/>
        <end position="23"/>
    </location>
</feature>
<evidence type="ECO:0000313" key="2">
    <source>
        <dbReference type="EMBL" id="BBY78785.1"/>
    </source>
</evidence>
<dbReference type="EMBL" id="AP022598">
    <property type="protein sequence ID" value="BBY78785.1"/>
    <property type="molecule type" value="Genomic_DNA"/>
</dbReference>
<proteinExistence type="predicted"/>
<reference evidence="2 3" key="1">
    <citation type="journal article" date="2019" name="Emerg. Microbes Infect.">
        <title>Comprehensive subspecies identification of 175 nontuberculous mycobacteria species based on 7547 genomic profiles.</title>
        <authorList>
            <person name="Matsumoto Y."/>
            <person name="Kinjo T."/>
            <person name="Motooka D."/>
            <person name="Nabeya D."/>
            <person name="Jung N."/>
            <person name="Uechi K."/>
            <person name="Horii T."/>
            <person name="Iida T."/>
            <person name="Fujita J."/>
            <person name="Nakamura S."/>
        </authorList>
    </citation>
    <scope>NUCLEOTIDE SEQUENCE [LARGE SCALE GENOMIC DNA]</scope>
    <source>
        <strain evidence="2 3">JCM 6367</strain>
    </source>
</reference>
<evidence type="ECO:0008006" key="4">
    <source>
        <dbReference type="Google" id="ProtNLM"/>
    </source>
</evidence>
<dbReference type="Proteomes" id="UP000466554">
    <property type="component" value="Chromosome"/>
</dbReference>
<dbReference type="InterPro" id="IPR032716">
    <property type="entry name" value="ACC_epsilon"/>
</dbReference>
<feature type="compositionally biased region" description="Basic and acidic residues" evidence="1">
    <location>
        <begin position="1"/>
        <end position="17"/>
    </location>
</feature>
<dbReference type="GO" id="GO:0003989">
    <property type="term" value="F:acetyl-CoA carboxylase activity"/>
    <property type="evidence" value="ECO:0007669"/>
    <property type="project" value="InterPro"/>
</dbReference>
<dbReference type="RefSeq" id="WP_163769276.1">
    <property type="nucleotide sequence ID" value="NZ_AP022598.1"/>
</dbReference>